<reference evidence="2" key="2">
    <citation type="submission" date="2014-03" db="EMBL/GenBank/DDBJ databases">
        <title>Candidatus Competibacter-lineage genomes retrieved from metagenomes reveal functional metabolic diversity.</title>
        <authorList>
            <person name="McIlroy S.J."/>
            <person name="Albertsen M."/>
            <person name="Andresen E.K."/>
            <person name="Saunders A.M."/>
            <person name="Kristiansen R."/>
            <person name="Stokholm-Bjerregaard M."/>
            <person name="Nielsen K.L."/>
            <person name="Nielsen P.H."/>
        </authorList>
    </citation>
    <scope>NUCLEOTIDE SEQUENCE</scope>
    <source>
        <strain evidence="2">Run_A_D11</strain>
    </source>
</reference>
<protein>
    <recommendedName>
        <fullName evidence="1">Starch-binding module 26 domain-containing protein</fullName>
    </recommendedName>
</protein>
<dbReference type="Proteomes" id="UP000035760">
    <property type="component" value="Unassembled WGS sequence"/>
</dbReference>
<dbReference type="InterPro" id="IPR013783">
    <property type="entry name" value="Ig-like_fold"/>
</dbReference>
<dbReference type="AlphaFoldDB" id="W6MAX9"/>
<evidence type="ECO:0000313" key="3">
    <source>
        <dbReference type="Proteomes" id="UP000035760"/>
    </source>
</evidence>
<gene>
    <name evidence="2" type="ORF">BN873_10229</name>
</gene>
<feature type="domain" description="Starch-binding module 26" evidence="1">
    <location>
        <begin position="6"/>
        <end position="73"/>
    </location>
</feature>
<organism evidence="2 3">
    <name type="scientific">Candidatus Competibacter denitrificans Run_A_D11</name>
    <dbReference type="NCBI Taxonomy" id="1400863"/>
    <lineage>
        <taxon>Bacteria</taxon>
        <taxon>Pseudomonadati</taxon>
        <taxon>Pseudomonadota</taxon>
        <taxon>Gammaproteobacteria</taxon>
        <taxon>Candidatus Competibacteraceae</taxon>
        <taxon>Candidatus Competibacter</taxon>
    </lineage>
</organism>
<accession>W6MAX9</accession>
<evidence type="ECO:0000259" key="1">
    <source>
        <dbReference type="Pfam" id="PF16738"/>
    </source>
</evidence>
<keyword evidence="3" id="KW-1185">Reference proteome</keyword>
<dbReference type="STRING" id="1400863.BN873_10229"/>
<dbReference type="EMBL" id="CBTJ020000001">
    <property type="protein sequence ID" value="CDI00973.1"/>
    <property type="molecule type" value="Genomic_DNA"/>
</dbReference>
<dbReference type="InterPro" id="IPR031965">
    <property type="entry name" value="CBM26"/>
</dbReference>
<reference evidence="2" key="1">
    <citation type="submission" date="2013-07" db="EMBL/GenBank/DDBJ databases">
        <authorList>
            <person name="McIlroy S."/>
        </authorList>
    </citation>
    <scope>NUCLEOTIDE SEQUENCE [LARGE SCALE GENOMIC DNA]</scope>
    <source>
        <strain evidence="2">Run_A_D11</strain>
    </source>
</reference>
<sequence length="102" mass="11946">MVDLTVYFKKPIDWANVLYIHFWDTRPHAPIIDWPGVLMTEQKNHWFAYRFMGVTSTRLLFHDGHGRQTSDLQRDHPGWYTLDGGWFDQNPDDAPSAVEAEA</sequence>
<dbReference type="RefSeq" id="WP_048670052.1">
    <property type="nucleotide sequence ID" value="NZ_CBTJ020000001.1"/>
</dbReference>
<comment type="caution">
    <text evidence="2">The sequence shown here is derived from an EMBL/GenBank/DDBJ whole genome shotgun (WGS) entry which is preliminary data.</text>
</comment>
<proteinExistence type="predicted"/>
<evidence type="ECO:0000313" key="2">
    <source>
        <dbReference type="EMBL" id="CDI00973.1"/>
    </source>
</evidence>
<dbReference type="Pfam" id="PF16738">
    <property type="entry name" value="CBM26"/>
    <property type="match status" value="1"/>
</dbReference>
<dbReference type="Gene3D" id="2.60.40.10">
    <property type="entry name" value="Immunoglobulins"/>
    <property type="match status" value="1"/>
</dbReference>
<name>W6MAX9_9GAMM</name>